<dbReference type="PANTHER" id="PTHR12338">
    <property type="entry name" value="AUTOTRANSPORTER"/>
    <property type="match status" value="1"/>
</dbReference>
<dbReference type="NCBIfam" id="TIGR01901">
    <property type="entry name" value="adhes_NPXG"/>
    <property type="match status" value="1"/>
</dbReference>
<dbReference type="RefSeq" id="WP_164355031.1">
    <property type="nucleotide sequence ID" value="NZ_JAABNT010000012.1"/>
</dbReference>
<dbReference type="Pfam" id="PF18676">
    <property type="entry name" value="MBG_2"/>
    <property type="match status" value="3"/>
</dbReference>
<feature type="domain" description="Filamentous haemagglutinin FhaB/tRNA nuclease CdiA-like TPS" evidence="4">
    <location>
        <begin position="44"/>
        <end position="157"/>
    </location>
</feature>
<dbReference type="InterPro" id="IPR041286">
    <property type="entry name" value="MBG_2"/>
</dbReference>
<accession>A0A6P0CG90</accession>
<dbReference type="GO" id="GO:0005576">
    <property type="term" value="C:extracellular region"/>
    <property type="evidence" value="ECO:0007669"/>
    <property type="project" value="UniProtKB-SubCell"/>
</dbReference>
<evidence type="ECO:0000313" key="5">
    <source>
        <dbReference type="EMBL" id="NEK24105.1"/>
    </source>
</evidence>
<dbReference type="Gene3D" id="2.160.20.10">
    <property type="entry name" value="Single-stranded right-handed beta-helix, Pectin lyase-like"/>
    <property type="match status" value="1"/>
</dbReference>
<keyword evidence="2" id="KW-0964">Secreted</keyword>
<dbReference type="InterPro" id="IPR011050">
    <property type="entry name" value="Pectin_lyase_fold/virulence"/>
</dbReference>
<evidence type="ECO:0000256" key="2">
    <source>
        <dbReference type="ARBA" id="ARBA00022525"/>
    </source>
</evidence>
<evidence type="ECO:0000256" key="3">
    <source>
        <dbReference type="ARBA" id="ARBA00022729"/>
    </source>
</evidence>
<evidence type="ECO:0000259" key="4">
    <source>
        <dbReference type="SMART" id="SM00912"/>
    </source>
</evidence>
<keyword evidence="3" id="KW-0732">Signal</keyword>
<proteinExistence type="predicted"/>
<dbReference type="Pfam" id="PF05860">
    <property type="entry name" value="TPS"/>
    <property type="match status" value="1"/>
</dbReference>
<organism evidence="5 6">
    <name type="scientific">Sulfitobacter sediminilitoris</name>
    <dbReference type="NCBI Taxonomy" id="2698830"/>
    <lineage>
        <taxon>Bacteria</taxon>
        <taxon>Pseudomonadati</taxon>
        <taxon>Pseudomonadota</taxon>
        <taxon>Alphaproteobacteria</taxon>
        <taxon>Rhodobacterales</taxon>
        <taxon>Roseobacteraceae</taxon>
        <taxon>Sulfitobacter</taxon>
    </lineage>
</organism>
<protein>
    <submittedName>
        <fullName evidence="5">Filamentous hemagglutinin N-terminal domain-containing protein</fullName>
    </submittedName>
</protein>
<dbReference type="SUPFAM" id="SSF51126">
    <property type="entry name" value="Pectin lyase-like"/>
    <property type="match status" value="1"/>
</dbReference>
<dbReference type="InterPro" id="IPR012334">
    <property type="entry name" value="Pectin_lyas_fold"/>
</dbReference>
<dbReference type="Gene3D" id="2.160.20.110">
    <property type="match status" value="1"/>
</dbReference>
<gene>
    <name evidence="5" type="ORF">GV827_17090</name>
</gene>
<dbReference type="PANTHER" id="PTHR12338:SF8">
    <property type="entry name" value="HEME_HEMOPEXIN-BINDING PROTEIN"/>
    <property type="match status" value="1"/>
</dbReference>
<evidence type="ECO:0000313" key="6">
    <source>
        <dbReference type="Proteomes" id="UP000468591"/>
    </source>
</evidence>
<comment type="subcellular location">
    <subcellularLocation>
        <location evidence="1">Secreted</location>
    </subcellularLocation>
</comment>
<reference evidence="5 6" key="1">
    <citation type="submission" date="2020-01" db="EMBL/GenBank/DDBJ databases">
        <title>Sulfitobacter sediminilitoris sp. nov., isolated from a tidal flat.</title>
        <authorList>
            <person name="Park S."/>
            <person name="Yoon J.-H."/>
        </authorList>
    </citation>
    <scope>NUCLEOTIDE SEQUENCE [LARGE SCALE GENOMIC DNA]</scope>
    <source>
        <strain evidence="5 6">JBTF-M27</strain>
    </source>
</reference>
<dbReference type="InterPro" id="IPR008638">
    <property type="entry name" value="FhaB/CdiA-like_TPS"/>
</dbReference>
<name>A0A6P0CG90_9RHOB</name>
<comment type="caution">
    <text evidence="5">The sequence shown here is derived from an EMBL/GenBank/DDBJ whole genome shotgun (WGS) entry which is preliminary data.</text>
</comment>
<dbReference type="Proteomes" id="UP000468591">
    <property type="component" value="Unassembled WGS sequence"/>
</dbReference>
<keyword evidence="6" id="KW-1185">Reference proteome</keyword>
<sequence>MTTSRTTTASAFQAHSVSDGKGHRRYSRLALALTTALTPVWPLADTLPTGGTVVHGSAQIGTPSANTMTITQGSDRAVVNWDGFAIGQGARVDIRQPNADATILNRVTGDTTSQIHGQLNANGRVFVVNPNGIFIGPTGNVNTGSFVASTLNMRTEDFVTGKTVFEGNGASATVENAGNVQVVTGGYAALIGGKVKNSGTIQAPLGFVGLGAGERVTLDLSGDGFLQVAVPSDTDDDGLEALIENSGTIQANGGTVQISAATARNAARHAINMSGVVEATTVSGRNGRITLGGGSGGKVTVSGRMRASTIPTIQVTESIRPALRPERGGEITITGRDITLAGATLDASGENGGGDIRVGGEFQGGAGLPTAETLNLDAATTINADGITAGDGGRIILWSDVETTFAGNISARGGASDGNGGFVEVSGKELLSYRGLTDLRAPNGAPGELLLDPSNVEIVGSDAGDNQILNTDLMAQLELGDVEVATDGTGDLPNSFIDSLGEGNITVNAPISWAGSSVLTLNTDGFLGNDIIVNEQITAPDGGLTINAGNDSISGEISTGPSGSIQVGTFHLERGNWSQDDLTLPSFPTFEARNFVLDSGTSYLRAFGGDGGPQGIPYIIRDIYGLQGLGTLDGGQYFQLGNHIDASGTADWVSLDSPVNETQDAGFVPLFFNGNLNGNRYTISELFIRRYTADSEPDPAGLFSTLGSSAFISQLNIADADVAGSTAGILAARNDGLVFGVSTSGSLTVHTQSGGGSYGGGIVAENFGTIEASFSDATVSDILDPSSSFPGPSEGQYIGGIVAVNAGNIGIVRSNGNVSYTQALSGSIGGIAGDNQDSITDSYFTGSVTANPTAGVDVRLGGIAGINSGEIARVIANGPVTLTGSYSSANGGAVVGVDNESDTSVISSFYSVSGTGQLLSGTLGEETGASPGLFTYFEGAFPDEGTIPGTFVSLTDSEAFISLASSGGSWDFMDFWSFPQDGVDQARLYSVDPVISAFDFQEGTPSRQYAGTTLDFSAIDPVFYGGPSSYFFGPLFDDGDLSVLGDQVILSSFNVGEQTYRFPTTYVSDQGQVYDVRSFEFPIIITPAPLEVIVEDTSKAYGTQLDLSGVNYTANTLFPGDSITGGIVISEGAAADVPVSDNAYFLGLSGLTGSGLSNYSISIVPGSLRVVPRAVDVEIDDAQKTYGEEIVFDGTEFTVTGLLGEDTLSSLTIKSDGQPAEAPVTDSPYLIDGDDPVGTGLENYNIRIFPGELTLTPAPLTITADDQSKPFGTEFVFTGTEFTVTGLLNEDSVDSANLTSDGAAPGVPLGGEGFVIVITDPEGEGLDNYEITLVNGIMIIGPGNLTITANDQSKLYGTELTFDGTEFTVAGLAEGDSVDSVTLNSDGTPVTAQVADGPFAIIPSDPVGTGLEKYTLIFADGSLTVIQAPLTVTANDQLKQEGQTFTFAGTEFTVTGLLNGDTVDSAVLTSDGAAAEASVDDSPFDILIGELTGTGVDNYDVTRVNGVFTVDNIVVPPTVNPMPPWSSTLPNPTDRLTLSLFTSQNRADPVQGNVQGFDGPQQSLGDARTTLALVDSLSSDLELAVRSCGSADQDFTNYMACLSESLDTYANALDEIVNDLPPGLENVAATIRTARDGVNAAAARAQRRLAGATSASERRAIRRDALTEARGAINQAQDEIRKAITLIRADDPEVAAVQRNTGARIIQAFDTVDSELARAVEL</sequence>
<dbReference type="SMART" id="SM00912">
    <property type="entry name" value="Haemagg_act"/>
    <property type="match status" value="1"/>
</dbReference>
<evidence type="ECO:0000256" key="1">
    <source>
        <dbReference type="ARBA" id="ARBA00004613"/>
    </source>
</evidence>
<dbReference type="InterPro" id="IPR050909">
    <property type="entry name" value="Bact_Autotransporter_VF"/>
</dbReference>
<dbReference type="EMBL" id="JAABNT010000012">
    <property type="protein sequence ID" value="NEK24105.1"/>
    <property type="molecule type" value="Genomic_DNA"/>
</dbReference>